<keyword evidence="3 5" id="KW-1133">Transmembrane helix</keyword>
<dbReference type="PANTHER" id="PTHR22911:SF6">
    <property type="entry name" value="SOLUTE CARRIER FAMILY 35 MEMBER G1"/>
    <property type="match status" value="1"/>
</dbReference>
<feature type="transmembrane region" description="Helical" evidence="5">
    <location>
        <begin position="149"/>
        <end position="167"/>
    </location>
</feature>
<dbReference type="InterPro" id="IPR037185">
    <property type="entry name" value="EmrE-like"/>
</dbReference>
<keyword evidence="8" id="KW-1185">Reference proteome</keyword>
<evidence type="ECO:0000256" key="4">
    <source>
        <dbReference type="ARBA" id="ARBA00023136"/>
    </source>
</evidence>
<dbReference type="Proteomes" id="UP000837675">
    <property type="component" value="Unassembled WGS sequence"/>
</dbReference>
<name>A0A8S4C1C4_9ACAR</name>
<evidence type="ECO:0000256" key="3">
    <source>
        <dbReference type="ARBA" id="ARBA00022989"/>
    </source>
</evidence>
<feature type="domain" description="EamA" evidence="6">
    <location>
        <begin position="7"/>
        <end position="139"/>
    </location>
</feature>
<feature type="transmembrane region" description="Helical" evidence="5">
    <location>
        <begin position="124"/>
        <end position="143"/>
    </location>
</feature>
<evidence type="ECO:0000313" key="7">
    <source>
        <dbReference type="EMBL" id="CAG7588559.1"/>
    </source>
</evidence>
<feature type="transmembrane region" description="Helical" evidence="5">
    <location>
        <begin position="33"/>
        <end position="54"/>
    </location>
</feature>
<protein>
    <submittedName>
        <fullName evidence="7">Putative DMT family transporter</fullName>
    </submittedName>
</protein>
<sequence length="288" mass="32649">MNTNYSLGIVLKILNLLLITIYSLLLIKFGQGFAAFQFCFLIASIALFFLLPIVSFLKINLKLTRKAFKLHVLRALFNCGGIISWVSALRHISANKATAISYTIPLFTSLLAWFCCGEKLNGKCLIGVFFGIIGTLIVLRPSFDVNALGILYAAFSACMWACYDIICKKQTKTEHYLKQVFFNFLFTALILLPLSILEWKEVMIQNLFEISIISILSATNVVILFLAYRFAPLILLMPFYYLRLLFMSIATYLLFGEVLKIETIIGVLIISTSSGFIFWQQYKGKIKL</sequence>
<comment type="subcellular location">
    <subcellularLocation>
        <location evidence="1">Membrane</location>
        <topology evidence="1">Multi-pass membrane protein</topology>
    </subcellularLocation>
</comment>
<dbReference type="PANTHER" id="PTHR22911">
    <property type="entry name" value="ACYL-MALONYL CONDENSING ENZYME-RELATED"/>
    <property type="match status" value="1"/>
</dbReference>
<feature type="transmembrane region" description="Helical" evidence="5">
    <location>
        <begin position="75"/>
        <end position="93"/>
    </location>
</feature>
<dbReference type="EMBL" id="CAJVAF010000004">
    <property type="protein sequence ID" value="CAG7588559.1"/>
    <property type="molecule type" value="Genomic_DNA"/>
</dbReference>
<feature type="transmembrane region" description="Helical" evidence="5">
    <location>
        <begin position="261"/>
        <end position="279"/>
    </location>
</feature>
<dbReference type="SUPFAM" id="SSF103481">
    <property type="entry name" value="Multidrug resistance efflux transporter EmrE"/>
    <property type="match status" value="2"/>
</dbReference>
<proteinExistence type="predicted"/>
<feature type="transmembrane region" description="Helical" evidence="5">
    <location>
        <begin position="179"/>
        <end position="197"/>
    </location>
</feature>
<feature type="transmembrane region" description="Helical" evidence="5">
    <location>
        <begin position="99"/>
        <end position="117"/>
    </location>
</feature>
<keyword evidence="4 5" id="KW-0472">Membrane</keyword>
<accession>A0A8S4C1C4</accession>
<gene>
    <name evidence="7" type="ORF">MHYMCMPASI_00011</name>
</gene>
<reference evidence="7" key="1">
    <citation type="submission" date="2021-06" db="EMBL/GenBank/DDBJ databases">
        <authorList>
            <person name="Nardi T."/>
            <person name="Nardi T."/>
        </authorList>
    </citation>
    <scope>NUCLEOTIDE SEQUENCE</scope>
</reference>
<feature type="transmembrane region" description="Helical" evidence="5">
    <location>
        <begin position="7"/>
        <end position="27"/>
    </location>
</feature>
<evidence type="ECO:0000256" key="5">
    <source>
        <dbReference type="SAM" id="Phobius"/>
    </source>
</evidence>
<dbReference type="InterPro" id="IPR000620">
    <property type="entry name" value="EamA_dom"/>
</dbReference>
<evidence type="ECO:0000256" key="2">
    <source>
        <dbReference type="ARBA" id="ARBA00022692"/>
    </source>
</evidence>
<evidence type="ECO:0000259" key="6">
    <source>
        <dbReference type="Pfam" id="PF00892"/>
    </source>
</evidence>
<dbReference type="AlphaFoldDB" id="A0A8S4C1C4"/>
<feature type="transmembrane region" description="Helical" evidence="5">
    <location>
        <begin position="233"/>
        <end position="255"/>
    </location>
</feature>
<dbReference type="GO" id="GO:0016020">
    <property type="term" value="C:membrane"/>
    <property type="evidence" value="ECO:0007669"/>
    <property type="project" value="UniProtKB-SubCell"/>
</dbReference>
<feature type="transmembrane region" description="Helical" evidence="5">
    <location>
        <begin position="203"/>
        <end position="226"/>
    </location>
</feature>
<keyword evidence="2 5" id="KW-0812">Transmembrane</keyword>
<organism evidence="7 8">
    <name type="scientific">Hyalomma marginatum</name>
    <dbReference type="NCBI Taxonomy" id="34627"/>
    <lineage>
        <taxon>Eukaryota</taxon>
        <taxon>Metazoa</taxon>
        <taxon>Ecdysozoa</taxon>
        <taxon>Arthropoda</taxon>
        <taxon>Chelicerata</taxon>
        <taxon>Arachnida</taxon>
        <taxon>Acari</taxon>
        <taxon>Parasitiformes</taxon>
        <taxon>Ixodida</taxon>
        <taxon>Ixodoidea</taxon>
        <taxon>Ixodidae</taxon>
        <taxon>Hyalomminae</taxon>
        <taxon>Hyalomma</taxon>
    </lineage>
</organism>
<comment type="caution">
    <text evidence="7">The sequence shown here is derived from an EMBL/GenBank/DDBJ whole genome shotgun (WGS) entry which is preliminary data.</text>
</comment>
<dbReference type="Pfam" id="PF00892">
    <property type="entry name" value="EamA"/>
    <property type="match status" value="2"/>
</dbReference>
<evidence type="ECO:0000313" key="8">
    <source>
        <dbReference type="Proteomes" id="UP000837675"/>
    </source>
</evidence>
<feature type="domain" description="EamA" evidence="6">
    <location>
        <begin position="148"/>
        <end position="277"/>
    </location>
</feature>
<evidence type="ECO:0000256" key="1">
    <source>
        <dbReference type="ARBA" id="ARBA00004141"/>
    </source>
</evidence>